<dbReference type="GO" id="GO:0005737">
    <property type="term" value="C:cytoplasm"/>
    <property type="evidence" value="ECO:0007669"/>
    <property type="project" value="TreeGrafter"/>
</dbReference>
<evidence type="ECO:0000313" key="3">
    <source>
        <dbReference type="EMBL" id="ODM92681.1"/>
    </source>
</evidence>
<dbReference type="PRINTS" id="PR00081">
    <property type="entry name" value="GDHRDH"/>
</dbReference>
<name>A0A1D2MID4_ORCCI</name>
<dbReference type="InterPro" id="IPR002347">
    <property type="entry name" value="SDR_fam"/>
</dbReference>
<proteinExistence type="predicted"/>
<dbReference type="InterPro" id="IPR051468">
    <property type="entry name" value="Fungal_SecMetab_SDRs"/>
</dbReference>
<evidence type="ECO:0000256" key="2">
    <source>
        <dbReference type="ARBA" id="ARBA00023002"/>
    </source>
</evidence>
<keyword evidence="4" id="KW-1185">Reference proteome</keyword>
<dbReference type="GO" id="GO:0004090">
    <property type="term" value="F:carbonyl reductase (NADPH) activity"/>
    <property type="evidence" value="ECO:0007669"/>
    <property type="project" value="TreeGrafter"/>
</dbReference>
<dbReference type="STRING" id="48709.A0A1D2MID4"/>
<dbReference type="OrthoDB" id="5296at2759"/>
<evidence type="ECO:0000256" key="1">
    <source>
        <dbReference type="ARBA" id="ARBA00022857"/>
    </source>
</evidence>
<dbReference type="InterPro" id="IPR036291">
    <property type="entry name" value="NAD(P)-bd_dom_sf"/>
</dbReference>
<dbReference type="Gene3D" id="3.40.50.720">
    <property type="entry name" value="NAD(P)-binding Rossmann-like Domain"/>
    <property type="match status" value="1"/>
</dbReference>
<accession>A0A1D2MID4</accession>
<dbReference type="PANTHER" id="PTHR43544:SF7">
    <property type="entry name" value="NADB-LER2"/>
    <property type="match status" value="1"/>
</dbReference>
<keyword evidence="2" id="KW-0560">Oxidoreductase</keyword>
<dbReference type="Proteomes" id="UP000094527">
    <property type="component" value="Unassembled WGS sequence"/>
</dbReference>
<dbReference type="SUPFAM" id="SSF51735">
    <property type="entry name" value="NAD(P)-binding Rossmann-fold domains"/>
    <property type="match status" value="1"/>
</dbReference>
<dbReference type="CDD" id="cd05325">
    <property type="entry name" value="carb_red_sniffer_like_SDR_c"/>
    <property type="match status" value="1"/>
</dbReference>
<keyword evidence="1" id="KW-0521">NADP</keyword>
<reference evidence="3 4" key="1">
    <citation type="journal article" date="2016" name="Genome Biol. Evol.">
        <title>Gene Family Evolution Reflects Adaptation to Soil Environmental Stressors in the Genome of the Collembolan Orchesella cincta.</title>
        <authorList>
            <person name="Faddeeva-Vakhrusheva A."/>
            <person name="Derks M.F."/>
            <person name="Anvar S.Y."/>
            <person name="Agamennone V."/>
            <person name="Suring W."/>
            <person name="Smit S."/>
            <person name="van Straalen N.M."/>
            <person name="Roelofs D."/>
        </authorList>
    </citation>
    <scope>NUCLEOTIDE SEQUENCE [LARGE SCALE GENOMIC DNA]</scope>
    <source>
        <tissue evidence="3">Mixed pool</tissue>
    </source>
</reference>
<dbReference type="EMBL" id="LJIJ01001176">
    <property type="protein sequence ID" value="ODM92681.1"/>
    <property type="molecule type" value="Genomic_DNA"/>
</dbReference>
<evidence type="ECO:0000313" key="4">
    <source>
        <dbReference type="Proteomes" id="UP000094527"/>
    </source>
</evidence>
<dbReference type="AlphaFoldDB" id="A0A1D2MID4"/>
<gene>
    <name evidence="3" type="ORF">Ocin01_14001</name>
</gene>
<dbReference type="OMA" id="QGLNCLI"/>
<dbReference type="Pfam" id="PF00106">
    <property type="entry name" value="adh_short"/>
    <property type="match status" value="1"/>
</dbReference>
<organism evidence="3 4">
    <name type="scientific">Orchesella cincta</name>
    <name type="common">Springtail</name>
    <name type="synonym">Podura cincta</name>
    <dbReference type="NCBI Taxonomy" id="48709"/>
    <lineage>
        <taxon>Eukaryota</taxon>
        <taxon>Metazoa</taxon>
        <taxon>Ecdysozoa</taxon>
        <taxon>Arthropoda</taxon>
        <taxon>Hexapoda</taxon>
        <taxon>Collembola</taxon>
        <taxon>Entomobryomorpha</taxon>
        <taxon>Entomobryoidea</taxon>
        <taxon>Orchesellidae</taxon>
        <taxon>Orchesellinae</taxon>
        <taxon>Orchesella</taxon>
    </lineage>
</organism>
<comment type="caution">
    <text evidence="3">The sequence shown here is derived from an EMBL/GenBank/DDBJ whole genome shotgun (WGS) entry which is preliminary data.</text>
</comment>
<dbReference type="PANTHER" id="PTHR43544">
    <property type="entry name" value="SHORT-CHAIN DEHYDROGENASE/REDUCTASE"/>
    <property type="match status" value="1"/>
</dbReference>
<sequence>MARPKNIVVTGANRGIGLELVKQLITKFNPDNIFATYRDPENSKDLLQLASQNGNLHAVILDVRDTDKYADFVTNVESTTQGAGINLLINNSGFFNKENNTSLSQLDKADLMYHFEINTLAPMMLTKAFLPLLEKGSKANGSQPLGIGRAAVLQVSTNMGSIGDNTSGGAYGYRISKTALNQASKNMSLDLLPKGILVIPLHPGWVKTDMGGSNALITTEECVTGILSVLENLNEDTNGHFMRFDGKEALW</sequence>
<protein>
    <submittedName>
        <fullName evidence="3">C-factor</fullName>
    </submittedName>
</protein>